<dbReference type="AlphaFoldDB" id="A0A392S143"/>
<protein>
    <submittedName>
        <fullName evidence="2">Subtilisin-like protease</fullName>
    </submittedName>
</protein>
<evidence type="ECO:0000256" key="1">
    <source>
        <dbReference type="SAM" id="MobiDB-lite"/>
    </source>
</evidence>
<dbReference type="GO" id="GO:0006508">
    <property type="term" value="P:proteolysis"/>
    <property type="evidence" value="ECO:0007669"/>
    <property type="project" value="UniProtKB-KW"/>
</dbReference>
<feature type="non-terminal residue" evidence="2">
    <location>
        <position position="84"/>
    </location>
</feature>
<feature type="non-terminal residue" evidence="2">
    <location>
        <position position="1"/>
    </location>
</feature>
<feature type="region of interest" description="Disordered" evidence="1">
    <location>
        <begin position="27"/>
        <end position="59"/>
    </location>
</feature>
<keyword evidence="3" id="KW-1185">Reference proteome</keyword>
<evidence type="ECO:0000313" key="3">
    <source>
        <dbReference type="Proteomes" id="UP000265520"/>
    </source>
</evidence>
<comment type="caution">
    <text evidence="2">The sequence shown here is derived from an EMBL/GenBank/DDBJ whole genome shotgun (WGS) entry which is preliminary data.</text>
</comment>
<dbReference type="Proteomes" id="UP000265520">
    <property type="component" value="Unassembled WGS sequence"/>
</dbReference>
<dbReference type="GO" id="GO:0008233">
    <property type="term" value="F:peptidase activity"/>
    <property type="evidence" value="ECO:0007669"/>
    <property type="project" value="UniProtKB-KW"/>
</dbReference>
<sequence length="84" mass="9401">FDGAIAALTVAITTLTTTLSNNDRINLNREGGRGNNHTIDDSDSEEEEVVTEERNDRGNHHDYCVKADIPLFYGTMGVEEFLDW</sequence>
<keyword evidence="2" id="KW-0378">Hydrolase</keyword>
<name>A0A392S143_9FABA</name>
<reference evidence="2 3" key="1">
    <citation type="journal article" date="2018" name="Front. Plant Sci.">
        <title>Red Clover (Trifolium pratense) and Zigzag Clover (T. medium) - A Picture of Genomic Similarities and Differences.</title>
        <authorList>
            <person name="Dluhosova J."/>
            <person name="Istvanek J."/>
            <person name="Nedelnik J."/>
            <person name="Repkova J."/>
        </authorList>
    </citation>
    <scope>NUCLEOTIDE SEQUENCE [LARGE SCALE GENOMIC DNA]</scope>
    <source>
        <strain evidence="3">cv. 10/8</strain>
        <tissue evidence="2">Leaf</tissue>
    </source>
</reference>
<evidence type="ECO:0000313" key="2">
    <source>
        <dbReference type="EMBL" id="MCI42591.1"/>
    </source>
</evidence>
<organism evidence="2 3">
    <name type="scientific">Trifolium medium</name>
    <dbReference type="NCBI Taxonomy" id="97028"/>
    <lineage>
        <taxon>Eukaryota</taxon>
        <taxon>Viridiplantae</taxon>
        <taxon>Streptophyta</taxon>
        <taxon>Embryophyta</taxon>
        <taxon>Tracheophyta</taxon>
        <taxon>Spermatophyta</taxon>
        <taxon>Magnoliopsida</taxon>
        <taxon>eudicotyledons</taxon>
        <taxon>Gunneridae</taxon>
        <taxon>Pentapetalae</taxon>
        <taxon>rosids</taxon>
        <taxon>fabids</taxon>
        <taxon>Fabales</taxon>
        <taxon>Fabaceae</taxon>
        <taxon>Papilionoideae</taxon>
        <taxon>50 kb inversion clade</taxon>
        <taxon>NPAAA clade</taxon>
        <taxon>Hologalegina</taxon>
        <taxon>IRL clade</taxon>
        <taxon>Trifolieae</taxon>
        <taxon>Trifolium</taxon>
    </lineage>
</organism>
<keyword evidence="2" id="KW-0645">Protease</keyword>
<feature type="compositionally biased region" description="Acidic residues" evidence="1">
    <location>
        <begin position="41"/>
        <end position="50"/>
    </location>
</feature>
<dbReference type="EMBL" id="LXQA010306444">
    <property type="protein sequence ID" value="MCI42591.1"/>
    <property type="molecule type" value="Genomic_DNA"/>
</dbReference>
<proteinExistence type="predicted"/>
<accession>A0A392S143</accession>